<accession>A0A0B4S0Q7</accession>
<reference evidence="16" key="3">
    <citation type="submission" date="2022-07" db="EMBL/GenBank/DDBJ databases">
        <title>Parvimonas micra travels from the subgingival sulcus of the human oral cavity to the colorectal adenocarcinoma.</title>
        <authorList>
            <person name="Conde-Perez K."/>
            <person name="Buetas E."/>
            <person name="Aja-Macaya P."/>
            <person name="Martin-De Arribas E."/>
            <person name="Iglesias-Corras I."/>
            <person name="Trigo-Tasende N."/>
            <person name="Nasser-Ali M."/>
            <person name="Estevez L.S."/>
            <person name="Rumbo-Feal S."/>
            <person name="Otero-Alen B."/>
            <person name="Noguera J.F."/>
            <person name="Concha A."/>
            <person name="Pardinas-Lopez S."/>
            <person name="Carda-Dieguez M."/>
            <person name="Gomez-Randulfe I."/>
            <person name="Martinez-Lago N."/>
            <person name="Ladra S."/>
            <person name="Aparicio L.A."/>
            <person name="Bou G."/>
            <person name="Mira A."/>
            <person name="Vallejo J.A."/>
            <person name="Poza M."/>
        </authorList>
    </citation>
    <scope>NUCLEOTIDE SEQUENCE</scope>
    <source>
        <strain evidence="16">PM79KC-AC-4</strain>
    </source>
</reference>
<evidence type="ECO:0000313" key="17">
    <source>
        <dbReference type="Proteomes" id="UP000031386"/>
    </source>
</evidence>
<dbReference type="Pfam" id="PF02880">
    <property type="entry name" value="PGM_PMM_III"/>
    <property type="match status" value="1"/>
</dbReference>
<keyword evidence="2 9" id="KW-0597">Phosphoprotein</keyword>
<dbReference type="CDD" id="cd05802">
    <property type="entry name" value="GlmM"/>
    <property type="match status" value="1"/>
</dbReference>
<dbReference type="FunFam" id="3.40.120.10:FF:000002">
    <property type="entry name" value="Phosphoglucosamine mutase"/>
    <property type="match status" value="1"/>
</dbReference>
<dbReference type="InterPro" id="IPR016055">
    <property type="entry name" value="A-D-PHexomutase_a/b/a-I/II/III"/>
</dbReference>
<dbReference type="InterPro" id="IPR005844">
    <property type="entry name" value="A-D-PHexomutase_a/b/a-I"/>
</dbReference>
<keyword evidence="4 9" id="KW-0460">Magnesium</keyword>
<dbReference type="Proteomes" id="UP001141458">
    <property type="component" value="Unassembled WGS sequence"/>
</dbReference>
<dbReference type="PANTHER" id="PTHR42946">
    <property type="entry name" value="PHOSPHOHEXOSE MUTASE"/>
    <property type="match status" value="1"/>
</dbReference>
<evidence type="ECO:0000259" key="11">
    <source>
        <dbReference type="Pfam" id="PF02878"/>
    </source>
</evidence>
<evidence type="ECO:0000259" key="13">
    <source>
        <dbReference type="Pfam" id="PF02880"/>
    </source>
</evidence>
<gene>
    <name evidence="9 16" type="primary">glmM</name>
    <name evidence="15" type="ORF">HXM94_07675</name>
    <name evidence="16" type="ORF">NND69_05850</name>
    <name evidence="14" type="ORF">NW74_02035</name>
</gene>
<dbReference type="EMBL" id="CP009761">
    <property type="protein sequence ID" value="AIZ36216.1"/>
    <property type="molecule type" value="Genomic_DNA"/>
</dbReference>
<protein>
    <recommendedName>
        <fullName evidence="8 9">Phosphoglucosamine mutase</fullName>
        <ecNumber evidence="7 9">5.4.2.10</ecNumber>
    </recommendedName>
</protein>
<evidence type="ECO:0000256" key="7">
    <source>
        <dbReference type="ARBA" id="ARBA00066330"/>
    </source>
</evidence>
<dbReference type="GO" id="GO:0004615">
    <property type="term" value="F:phosphomannomutase activity"/>
    <property type="evidence" value="ECO:0007669"/>
    <property type="project" value="TreeGrafter"/>
</dbReference>
<feature type="domain" description="Alpha-D-phosphohexomutase C-terminal" evidence="10">
    <location>
        <begin position="373"/>
        <end position="436"/>
    </location>
</feature>
<dbReference type="FunFam" id="3.30.310.50:FF:000001">
    <property type="entry name" value="Phosphoglucosamine mutase"/>
    <property type="match status" value="1"/>
</dbReference>
<dbReference type="Proteomes" id="UP000758611">
    <property type="component" value="Unassembled WGS sequence"/>
</dbReference>
<dbReference type="PANTHER" id="PTHR42946:SF1">
    <property type="entry name" value="PHOSPHOGLUCOMUTASE (ALPHA-D-GLUCOSE-1,6-BISPHOSPHATE-DEPENDENT)"/>
    <property type="match status" value="1"/>
</dbReference>
<dbReference type="InterPro" id="IPR005845">
    <property type="entry name" value="A-D-PHexomutase_a/b/a-II"/>
</dbReference>
<proteinExistence type="inferred from homology"/>
<dbReference type="GO" id="GO:0005829">
    <property type="term" value="C:cytosol"/>
    <property type="evidence" value="ECO:0007669"/>
    <property type="project" value="TreeGrafter"/>
</dbReference>
<dbReference type="InterPro" id="IPR005846">
    <property type="entry name" value="A-D-PHexomutase_a/b/a-III"/>
</dbReference>
<comment type="catalytic activity">
    <reaction evidence="6 9">
        <text>alpha-D-glucosamine 1-phosphate = D-glucosamine 6-phosphate</text>
        <dbReference type="Rhea" id="RHEA:23424"/>
        <dbReference type="ChEBI" id="CHEBI:58516"/>
        <dbReference type="ChEBI" id="CHEBI:58725"/>
        <dbReference type="EC" id="5.4.2.10"/>
    </reaction>
</comment>
<dbReference type="GO" id="GO:0009252">
    <property type="term" value="P:peptidoglycan biosynthetic process"/>
    <property type="evidence" value="ECO:0007669"/>
    <property type="project" value="TreeGrafter"/>
</dbReference>
<comment type="function">
    <text evidence="9">Catalyzes the conversion of glucosamine-6-phosphate to glucosamine-1-phosphate.</text>
</comment>
<dbReference type="RefSeq" id="WP_041953628.1">
    <property type="nucleotide sequence ID" value="NZ_CP009761.1"/>
</dbReference>
<evidence type="ECO:0000256" key="8">
    <source>
        <dbReference type="ARBA" id="ARBA00068193"/>
    </source>
</evidence>
<reference evidence="15" key="2">
    <citation type="submission" date="2020-04" db="EMBL/GenBank/DDBJ databases">
        <title>Deep metagenomics examines the oral microbiome during advanced dental caries in children, revealing novel taxa and co-occurrences with host molecules.</title>
        <authorList>
            <person name="Baker J.L."/>
            <person name="Morton J.T."/>
            <person name="Dinis M."/>
            <person name="Alvarez R."/>
            <person name="Tran N.C."/>
            <person name="Knight R."/>
            <person name="Edlund A."/>
        </authorList>
    </citation>
    <scope>NUCLEOTIDE SEQUENCE</scope>
    <source>
        <strain evidence="15">JCVI_23_bin.11</strain>
    </source>
</reference>
<dbReference type="InterPro" id="IPR050060">
    <property type="entry name" value="Phosphoglucosamine_mutase"/>
</dbReference>
<dbReference type="OrthoDB" id="9806956at2"/>
<dbReference type="InterPro" id="IPR005843">
    <property type="entry name" value="A-D-PHexomutase_C"/>
</dbReference>
<dbReference type="SUPFAM" id="SSF55957">
    <property type="entry name" value="Phosphoglucomutase, C-terminal domain"/>
    <property type="match status" value="1"/>
</dbReference>
<feature type="modified residue" description="Phosphoserine" evidence="9">
    <location>
        <position position="99"/>
    </location>
</feature>
<feature type="binding site" evidence="9">
    <location>
        <position position="240"/>
    </location>
    <ligand>
        <name>Mg(2+)</name>
        <dbReference type="ChEBI" id="CHEBI:18420"/>
    </ligand>
</feature>
<dbReference type="KEGG" id="pmic:NW74_02035"/>
<feature type="domain" description="Alpha-D-phosphohexomutase alpha/beta/alpha" evidence="13">
    <location>
        <begin position="253"/>
        <end position="358"/>
    </location>
</feature>
<evidence type="ECO:0000313" key="15">
    <source>
        <dbReference type="EMBL" id="MBF1307637.1"/>
    </source>
</evidence>
<dbReference type="GO" id="GO:0006048">
    <property type="term" value="P:UDP-N-acetylglucosamine biosynthetic process"/>
    <property type="evidence" value="ECO:0007669"/>
    <property type="project" value="TreeGrafter"/>
</dbReference>
<dbReference type="InterPro" id="IPR036900">
    <property type="entry name" value="A-D-PHexomutase_C_sf"/>
</dbReference>
<dbReference type="STRING" id="33033.NW74_02035"/>
<keyword evidence="17" id="KW-1185">Reference proteome</keyword>
<feature type="binding site" evidence="9">
    <location>
        <position position="236"/>
    </location>
    <ligand>
        <name>Mg(2+)</name>
        <dbReference type="ChEBI" id="CHEBI:18420"/>
    </ligand>
</feature>
<dbReference type="GO" id="GO:0005975">
    <property type="term" value="P:carbohydrate metabolic process"/>
    <property type="evidence" value="ECO:0007669"/>
    <property type="project" value="InterPro"/>
</dbReference>
<dbReference type="Gene3D" id="3.40.120.10">
    <property type="entry name" value="Alpha-D-Glucose-1,6-Bisphosphate, subunit A, domain 3"/>
    <property type="match status" value="3"/>
</dbReference>
<dbReference type="Pfam" id="PF00408">
    <property type="entry name" value="PGM_PMM_IV"/>
    <property type="match status" value="1"/>
</dbReference>
<feature type="active site" description="Phosphoserine intermediate" evidence="9">
    <location>
        <position position="99"/>
    </location>
</feature>
<feature type="domain" description="Alpha-D-phosphohexomutase alpha/beta/alpha" evidence="12">
    <location>
        <begin position="155"/>
        <end position="249"/>
    </location>
</feature>
<organism evidence="14 17">
    <name type="scientific">Parvimonas micra</name>
    <dbReference type="NCBI Taxonomy" id="33033"/>
    <lineage>
        <taxon>Bacteria</taxon>
        <taxon>Bacillati</taxon>
        <taxon>Bacillota</taxon>
        <taxon>Tissierellia</taxon>
        <taxon>Tissierellales</taxon>
        <taxon>Peptoniphilaceae</taxon>
        <taxon>Parvimonas</taxon>
    </lineage>
</organism>
<comment type="cofactor">
    <cofactor evidence="9">
        <name>Mg(2+)</name>
        <dbReference type="ChEBI" id="CHEBI:18420"/>
    </cofactor>
    <text evidence="9">Binds 1 Mg(2+) ion per subunit.</text>
</comment>
<evidence type="ECO:0000256" key="9">
    <source>
        <dbReference type="HAMAP-Rule" id="MF_01554"/>
    </source>
</evidence>
<evidence type="ECO:0000259" key="12">
    <source>
        <dbReference type="Pfam" id="PF02879"/>
    </source>
</evidence>
<dbReference type="Proteomes" id="UP000031386">
    <property type="component" value="Chromosome"/>
</dbReference>
<dbReference type="EMBL" id="JANDZV010000004">
    <property type="protein sequence ID" value="MCZ7407878.1"/>
    <property type="molecule type" value="Genomic_DNA"/>
</dbReference>
<feature type="binding site" description="via phosphate group" evidence="9">
    <location>
        <position position="99"/>
    </location>
    <ligand>
        <name>Mg(2+)</name>
        <dbReference type="ChEBI" id="CHEBI:18420"/>
    </ligand>
</feature>
<evidence type="ECO:0000313" key="16">
    <source>
        <dbReference type="EMBL" id="MCZ7407878.1"/>
    </source>
</evidence>
<dbReference type="Gene3D" id="3.30.310.50">
    <property type="entry name" value="Alpha-D-phosphohexomutase, C-terminal domain"/>
    <property type="match status" value="1"/>
</dbReference>
<evidence type="ECO:0000256" key="5">
    <source>
        <dbReference type="ARBA" id="ARBA00023235"/>
    </source>
</evidence>
<dbReference type="GO" id="GO:0000287">
    <property type="term" value="F:magnesium ion binding"/>
    <property type="evidence" value="ECO:0007669"/>
    <property type="project" value="UniProtKB-UniRule"/>
</dbReference>
<evidence type="ECO:0000256" key="4">
    <source>
        <dbReference type="ARBA" id="ARBA00022842"/>
    </source>
</evidence>
<comment type="PTM">
    <text evidence="9">Activated by phosphorylation.</text>
</comment>
<keyword evidence="5 9" id="KW-0413">Isomerase</keyword>
<dbReference type="EMBL" id="JABZRE010000044">
    <property type="protein sequence ID" value="MBF1307637.1"/>
    <property type="molecule type" value="Genomic_DNA"/>
</dbReference>
<dbReference type="FunFam" id="3.40.120.10:FF:000001">
    <property type="entry name" value="Phosphoglucosamine mutase"/>
    <property type="match status" value="1"/>
</dbReference>
<dbReference type="InterPro" id="IPR006352">
    <property type="entry name" value="GlmM_bact"/>
</dbReference>
<keyword evidence="3 9" id="KW-0479">Metal-binding</keyword>
<evidence type="ECO:0000256" key="2">
    <source>
        <dbReference type="ARBA" id="ARBA00022553"/>
    </source>
</evidence>
<evidence type="ECO:0000256" key="1">
    <source>
        <dbReference type="ARBA" id="ARBA00010231"/>
    </source>
</evidence>
<feature type="domain" description="Alpha-D-phosphohexomutase alpha/beta/alpha" evidence="11">
    <location>
        <begin position="3"/>
        <end position="135"/>
    </location>
</feature>
<dbReference type="Pfam" id="PF02878">
    <property type="entry name" value="PGM_PMM_I"/>
    <property type="match status" value="1"/>
</dbReference>
<evidence type="ECO:0000256" key="3">
    <source>
        <dbReference type="ARBA" id="ARBA00022723"/>
    </source>
</evidence>
<dbReference type="HAMAP" id="MF_01554_B">
    <property type="entry name" value="GlmM_B"/>
    <property type="match status" value="1"/>
</dbReference>
<evidence type="ECO:0000256" key="6">
    <source>
        <dbReference type="ARBA" id="ARBA00050364"/>
    </source>
</evidence>
<dbReference type="InterPro" id="IPR005841">
    <property type="entry name" value="Alpha-D-phosphohexomutase_SF"/>
</dbReference>
<dbReference type="AlphaFoldDB" id="A0A0B4S0Q7"/>
<dbReference type="SUPFAM" id="SSF53738">
    <property type="entry name" value="Phosphoglucomutase, first 3 domains"/>
    <property type="match status" value="3"/>
</dbReference>
<reference evidence="14 17" key="1">
    <citation type="submission" date="2014-10" db="EMBL/GenBank/DDBJ databases">
        <title>Complete genome sequence of Parvimonas micra KCOM 1535 (= ChDC B708).</title>
        <authorList>
            <person name="Kook J.-K."/>
            <person name="Park S.-N."/>
            <person name="Lim Y.K."/>
            <person name="Roh H."/>
        </authorList>
    </citation>
    <scope>NUCLEOTIDE SEQUENCE [LARGE SCALE GENOMIC DNA]</scope>
    <source>
        <strain evidence="14">KCOM 1535</strain>
        <strain evidence="17">KCOM 1535 / ChDC B708</strain>
    </source>
</reference>
<dbReference type="Pfam" id="PF02879">
    <property type="entry name" value="PGM_PMM_II"/>
    <property type="match status" value="1"/>
</dbReference>
<comment type="similarity">
    <text evidence="1 9">Belongs to the phosphohexose mutase family.</text>
</comment>
<evidence type="ECO:0000313" key="14">
    <source>
        <dbReference type="EMBL" id="AIZ36216.1"/>
    </source>
</evidence>
<sequence>MGNYFGTDGVRGVYGENLTDRLAYKLGKSVGYILKDKEEKLFIIGRDTRESGKNLENSLAKGLLEMGFNVVSIGIAPTPTVAYLIKYFKAVGGAVISASHNPFKYNGIKIFNEDGFKLSDEIEYKVENILDDENFDFGEIQEGIFTEEKEAVSIYADYLKSRVDADFSNLKIAVDFGNGASYKIARKLFEELGMEVISLNTAPDGKNINLNCGSTNMEVIRKAVLENDVDMGFSFDGDADRCLAVDEKGNIMDGDHILAAMAKSYKEKDELTNNAVVGTVMSNIGLKKYLDSIDVDFVAAKVGDRFVLEQMLEHNYILGAEQSGHVIFLNDSTTGDGTFTALKICELVASSINKLSYFNELMVSYPQVLVNAKVKLENRNAYLQDKEIVAEINKIEEKFSGNGRVLIRPSGTEPLVRVMIEGENQEELEVEAKKLAKFIEERLG</sequence>
<evidence type="ECO:0000259" key="10">
    <source>
        <dbReference type="Pfam" id="PF00408"/>
    </source>
</evidence>
<dbReference type="PRINTS" id="PR00509">
    <property type="entry name" value="PGMPMM"/>
</dbReference>
<dbReference type="GO" id="GO:0008966">
    <property type="term" value="F:phosphoglucosamine mutase activity"/>
    <property type="evidence" value="ECO:0007669"/>
    <property type="project" value="UniProtKB-UniRule"/>
</dbReference>
<feature type="binding site" evidence="9">
    <location>
        <position position="238"/>
    </location>
    <ligand>
        <name>Mg(2+)</name>
        <dbReference type="ChEBI" id="CHEBI:18420"/>
    </ligand>
</feature>
<dbReference type="EC" id="5.4.2.10" evidence="7 9"/>
<dbReference type="NCBIfam" id="TIGR01455">
    <property type="entry name" value="glmM"/>
    <property type="match status" value="1"/>
</dbReference>
<name>A0A0B4S0Q7_9FIRM</name>